<feature type="domain" description="Adenosine deaminase" evidence="11">
    <location>
        <begin position="198"/>
        <end position="489"/>
    </location>
</feature>
<keyword evidence="6" id="KW-0479">Metal-binding</keyword>
<evidence type="ECO:0000256" key="3">
    <source>
        <dbReference type="ARBA" id="ARBA00006083"/>
    </source>
</evidence>
<evidence type="ECO:0000256" key="10">
    <source>
        <dbReference type="SAM" id="SignalP"/>
    </source>
</evidence>
<feature type="chain" id="PRO_5043607080" description="adenosine deaminase" evidence="10">
    <location>
        <begin position="20"/>
        <end position="511"/>
    </location>
</feature>
<dbReference type="Proteomes" id="UP001181693">
    <property type="component" value="Unassembled WGS sequence"/>
</dbReference>
<dbReference type="EC" id="3.5.4.4" evidence="4"/>
<comment type="subcellular location">
    <subcellularLocation>
        <location evidence="2">Secreted</location>
    </subcellularLocation>
</comment>
<reference evidence="13" key="1">
    <citation type="thesis" date="2020" institute="ProQuest LLC" country="789 East Eisenhower Parkway, Ann Arbor, MI, USA">
        <title>Comparative Genomics and Chromosome Evolution.</title>
        <authorList>
            <person name="Mudd A.B."/>
        </authorList>
    </citation>
    <scope>NUCLEOTIDE SEQUENCE</scope>
    <source>
        <strain evidence="13">1538</strain>
        <tissue evidence="13">Blood</tissue>
    </source>
</reference>
<keyword evidence="14" id="KW-1185">Reference proteome</keyword>
<feature type="domain" description="Adenosine/AMP deaminase N-terminal" evidence="12">
    <location>
        <begin position="25"/>
        <end position="94"/>
    </location>
</feature>
<dbReference type="GO" id="GO:0005615">
    <property type="term" value="C:extracellular space"/>
    <property type="evidence" value="ECO:0007669"/>
    <property type="project" value="InterPro"/>
</dbReference>
<evidence type="ECO:0000256" key="7">
    <source>
        <dbReference type="ARBA" id="ARBA00022729"/>
    </source>
</evidence>
<dbReference type="Gene3D" id="3.20.20.140">
    <property type="entry name" value="Metal-dependent hydrolases"/>
    <property type="match status" value="1"/>
</dbReference>
<gene>
    <name evidence="13" type="ORF">GDO54_006302</name>
</gene>
<comment type="catalytic activity">
    <reaction evidence="9">
        <text>adenosine + H2O + H(+) = inosine + NH4(+)</text>
        <dbReference type="Rhea" id="RHEA:24408"/>
        <dbReference type="ChEBI" id="CHEBI:15377"/>
        <dbReference type="ChEBI" id="CHEBI:15378"/>
        <dbReference type="ChEBI" id="CHEBI:16335"/>
        <dbReference type="ChEBI" id="CHEBI:17596"/>
        <dbReference type="ChEBI" id="CHEBI:28938"/>
        <dbReference type="EC" id="3.5.4.4"/>
    </reaction>
</comment>
<sequence>MKTSAEWFFLLLLLNIGHCFPPWEDRNALIEQENNRRVGGNIVLGERETEANRNLMRIKAAEMSEAAATGVFPPSMHFFKARSLIQQSKVFRIIRNMPKGSALHLHDFAILSVDWLVKNASYLPDCYICFTGTGGVRFIFSKPAPVGRLPPGCSEWLLLETYRKTVEDVTEFDNSLIRNLTLLTDTPEIDYPSQDVIWRRFEGAFIAAGGLICYSPVFKAYTYEGLRELYEDGIHYIELRAMLPPIYELDGTTHDRFWLVDTYKEVARQFMNSHPDFVGLKIIYTVHRHEDLSKVEEAVNTAIRLISEFPDTVAGFDLVGQEDAGHSLYQLRDALNIPSQTGFTLPYFFHAGETSWLGMDVDQNVLDALLLNTSRIGHGYALLKHPVARDLSLKMNVPLEICPVSNQVLLLVSDLRNHPAAALLADGHPLVISSDDPSIFGAQGVSYDFYEVFMGFGGMEADLKTLKQLALNSINYSSLSTEGKNKLTEVWQKNWDKFIEELAEETWGNIQ</sequence>
<keyword evidence="7 10" id="KW-0732">Signal</keyword>
<proteinExistence type="inferred from homology"/>
<name>A0AAV3AU66_PYXAD</name>
<dbReference type="EMBL" id="DYDO01000002">
    <property type="protein sequence ID" value="DBA30297.1"/>
    <property type="molecule type" value="Genomic_DNA"/>
</dbReference>
<dbReference type="FunFam" id="3.20.20.140:FF:000017">
    <property type="entry name" value="Adenosine deaminase 2"/>
    <property type="match status" value="1"/>
</dbReference>
<evidence type="ECO:0000256" key="6">
    <source>
        <dbReference type="ARBA" id="ARBA00022723"/>
    </source>
</evidence>
<dbReference type="Pfam" id="PF00962">
    <property type="entry name" value="A_deaminase"/>
    <property type="match status" value="1"/>
</dbReference>
<accession>A0AAV3AU66</accession>
<dbReference type="InterPro" id="IPR006330">
    <property type="entry name" value="Ado/ade_deaminase"/>
</dbReference>
<dbReference type="PANTHER" id="PTHR11409">
    <property type="entry name" value="ADENOSINE DEAMINASE"/>
    <property type="match status" value="1"/>
</dbReference>
<dbReference type="GO" id="GO:0046872">
    <property type="term" value="F:metal ion binding"/>
    <property type="evidence" value="ECO:0007669"/>
    <property type="project" value="UniProtKB-KW"/>
</dbReference>
<feature type="signal peptide" evidence="10">
    <location>
        <begin position="1"/>
        <end position="19"/>
    </location>
</feature>
<evidence type="ECO:0000256" key="4">
    <source>
        <dbReference type="ARBA" id="ARBA00012784"/>
    </source>
</evidence>
<dbReference type="Pfam" id="PF08451">
    <property type="entry name" value="A_deaminase_N"/>
    <property type="match status" value="1"/>
</dbReference>
<evidence type="ECO:0000256" key="8">
    <source>
        <dbReference type="ARBA" id="ARBA00022801"/>
    </source>
</evidence>
<evidence type="ECO:0000259" key="12">
    <source>
        <dbReference type="Pfam" id="PF08451"/>
    </source>
</evidence>
<evidence type="ECO:0000313" key="14">
    <source>
        <dbReference type="Proteomes" id="UP001181693"/>
    </source>
</evidence>
<dbReference type="InterPro" id="IPR001365">
    <property type="entry name" value="A_deaminase_dom"/>
</dbReference>
<organism evidence="13 14">
    <name type="scientific">Pyxicephalus adspersus</name>
    <name type="common">African bullfrog</name>
    <dbReference type="NCBI Taxonomy" id="30357"/>
    <lineage>
        <taxon>Eukaryota</taxon>
        <taxon>Metazoa</taxon>
        <taxon>Chordata</taxon>
        <taxon>Craniata</taxon>
        <taxon>Vertebrata</taxon>
        <taxon>Euteleostomi</taxon>
        <taxon>Amphibia</taxon>
        <taxon>Batrachia</taxon>
        <taxon>Anura</taxon>
        <taxon>Neobatrachia</taxon>
        <taxon>Ranoidea</taxon>
        <taxon>Pyxicephalidae</taxon>
        <taxon>Pyxicephalinae</taxon>
        <taxon>Pyxicephalus</taxon>
    </lineage>
</organism>
<comment type="caution">
    <text evidence="13">The sequence shown here is derived from an EMBL/GenBank/DDBJ whole genome shotgun (WGS) entry which is preliminary data.</text>
</comment>
<dbReference type="GO" id="GO:0006154">
    <property type="term" value="P:adenosine catabolic process"/>
    <property type="evidence" value="ECO:0007669"/>
    <property type="project" value="InterPro"/>
</dbReference>
<dbReference type="SUPFAM" id="SSF51556">
    <property type="entry name" value="Metallo-dependent hydrolases"/>
    <property type="match status" value="1"/>
</dbReference>
<evidence type="ECO:0000256" key="9">
    <source>
        <dbReference type="ARBA" id="ARBA00047764"/>
    </source>
</evidence>
<dbReference type="InterPro" id="IPR006331">
    <property type="entry name" value="ADGF"/>
</dbReference>
<dbReference type="NCBIfam" id="TIGR01431">
    <property type="entry name" value="adm_rel"/>
    <property type="match status" value="1"/>
</dbReference>
<dbReference type="GO" id="GO:0046103">
    <property type="term" value="P:inosine biosynthetic process"/>
    <property type="evidence" value="ECO:0007669"/>
    <property type="project" value="TreeGrafter"/>
</dbReference>
<keyword evidence="8" id="KW-0378">Hydrolase</keyword>
<dbReference type="InterPro" id="IPR032466">
    <property type="entry name" value="Metal_Hydrolase"/>
</dbReference>
<comment type="cofactor">
    <cofactor evidence="1">
        <name>Zn(2+)</name>
        <dbReference type="ChEBI" id="CHEBI:29105"/>
    </cofactor>
</comment>
<dbReference type="PANTHER" id="PTHR11409:SF39">
    <property type="entry name" value="ADENOSINE DEAMINASE 2"/>
    <property type="match status" value="1"/>
</dbReference>
<evidence type="ECO:0000259" key="11">
    <source>
        <dbReference type="Pfam" id="PF00962"/>
    </source>
</evidence>
<comment type="similarity">
    <text evidence="3">Belongs to the metallo-dependent hydrolases superfamily. Adenosine and AMP deaminases family. ADGF subfamily.</text>
</comment>
<keyword evidence="5" id="KW-0964">Secreted</keyword>
<protein>
    <recommendedName>
        <fullName evidence="4">adenosine deaminase</fullName>
        <ecNumber evidence="4">3.5.4.4</ecNumber>
    </recommendedName>
</protein>
<dbReference type="InterPro" id="IPR013659">
    <property type="entry name" value="A_deaminase_N"/>
</dbReference>
<evidence type="ECO:0000256" key="2">
    <source>
        <dbReference type="ARBA" id="ARBA00004613"/>
    </source>
</evidence>
<dbReference type="GO" id="GO:0004000">
    <property type="term" value="F:adenosine deaminase activity"/>
    <property type="evidence" value="ECO:0007669"/>
    <property type="project" value="InterPro"/>
</dbReference>
<dbReference type="CDD" id="cd01321">
    <property type="entry name" value="ADGF"/>
    <property type="match status" value="1"/>
</dbReference>
<dbReference type="AlphaFoldDB" id="A0AAV3AU66"/>
<evidence type="ECO:0000256" key="5">
    <source>
        <dbReference type="ARBA" id="ARBA00022525"/>
    </source>
</evidence>
<evidence type="ECO:0000256" key="1">
    <source>
        <dbReference type="ARBA" id="ARBA00001947"/>
    </source>
</evidence>
<evidence type="ECO:0000313" key="13">
    <source>
        <dbReference type="EMBL" id="DBA30297.1"/>
    </source>
</evidence>